<name>A0A4P9YTW2_9FUNG</name>
<proteinExistence type="inferred from homology"/>
<organism evidence="6 7">
    <name type="scientific">Syncephalis pseudoplumigaleata</name>
    <dbReference type="NCBI Taxonomy" id="1712513"/>
    <lineage>
        <taxon>Eukaryota</taxon>
        <taxon>Fungi</taxon>
        <taxon>Fungi incertae sedis</taxon>
        <taxon>Zoopagomycota</taxon>
        <taxon>Zoopagomycotina</taxon>
        <taxon>Zoopagomycetes</taxon>
        <taxon>Zoopagales</taxon>
        <taxon>Piptocephalidaceae</taxon>
        <taxon>Syncephalis</taxon>
    </lineage>
</organism>
<sequence length="61" mass="6968">GKVHGSLARAGKVKSQTPKVEAQEKKKQPTGRARKRAQYLRRFVNVTLVGGKRRVRIEWRA</sequence>
<comment type="similarity">
    <text evidence="1 4">Belongs to the eukaryotic ribosomal protein eS30 family.</text>
</comment>
<dbReference type="OrthoDB" id="199599at2759"/>
<dbReference type="AlphaFoldDB" id="A0A4P9YTW2"/>
<dbReference type="PANTHER" id="PTHR12650:SF15">
    <property type="entry name" value="RIBOSOMAL PROTEIN S30, ISOFORM A"/>
    <property type="match status" value="1"/>
</dbReference>
<evidence type="ECO:0000256" key="3">
    <source>
        <dbReference type="ARBA" id="ARBA00023274"/>
    </source>
</evidence>
<protein>
    <recommendedName>
        <fullName evidence="4">40S ribosomal protein S30</fullName>
    </recommendedName>
</protein>
<dbReference type="GO" id="GO:0003735">
    <property type="term" value="F:structural constituent of ribosome"/>
    <property type="evidence" value="ECO:0007669"/>
    <property type="project" value="UniProtKB-UniRule"/>
</dbReference>
<dbReference type="InterPro" id="IPR006846">
    <property type="entry name" value="Ribosomal_eS30"/>
</dbReference>
<keyword evidence="3 4" id="KW-0687">Ribonucleoprotein</keyword>
<gene>
    <name evidence="6" type="ORF">SYNPS1DRAFT_18612</name>
</gene>
<evidence type="ECO:0000256" key="1">
    <source>
        <dbReference type="ARBA" id="ARBA00008450"/>
    </source>
</evidence>
<evidence type="ECO:0000256" key="2">
    <source>
        <dbReference type="ARBA" id="ARBA00022980"/>
    </source>
</evidence>
<dbReference type="GO" id="GO:0022627">
    <property type="term" value="C:cytosolic small ribosomal subunit"/>
    <property type="evidence" value="ECO:0007669"/>
    <property type="project" value="TreeGrafter"/>
</dbReference>
<feature type="region of interest" description="Disordered" evidence="5">
    <location>
        <begin position="1"/>
        <end position="36"/>
    </location>
</feature>
<evidence type="ECO:0000256" key="4">
    <source>
        <dbReference type="RuleBase" id="RU364011"/>
    </source>
</evidence>
<dbReference type="PANTHER" id="PTHR12650">
    <property type="entry name" value="40S RIBOSOMAL PROTEIN S30/UBIQUITIN-LIKE PROTEIN FUBI"/>
    <property type="match status" value="1"/>
</dbReference>
<evidence type="ECO:0000313" key="6">
    <source>
        <dbReference type="EMBL" id="RKP23443.1"/>
    </source>
</evidence>
<keyword evidence="7" id="KW-1185">Reference proteome</keyword>
<accession>A0A4P9YTW2</accession>
<dbReference type="EMBL" id="KZ990966">
    <property type="protein sequence ID" value="RKP23443.1"/>
    <property type="molecule type" value="Genomic_DNA"/>
</dbReference>
<evidence type="ECO:0000313" key="7">
    <source>
        <dbReference type="Proteomes" id="UP000278143"/>
    </source>
</evidence>
<evidence type="ECO:0000256" key="5">
    <source>
        <dbReference type="SAM" id="MobiDB-lite"/>
    </source>
</evidence>
<dbReference type="Proteomes" id="UP000278143">
    <property type="component" value="Unassembled WGS sequence"/>
</dbReference>
<dbReference type="GO" id="GO:0006412">
    <property type="term" value="P:translation"/>
    <property type="evidence" value="ECO:0007669"/>
    <property type="project" value="InterPro"/>
</dbReference>
<dbReference type="Pfam" id="PF04758">
    <property type="entry name" value="Ribosomal_S30"/>
    <property type="match status" value="1"/>
</dbReference>
<feature type="non-terminal residue" evidence="6">
    <location>
        <position position="1"/>
    </location>
</feature>
<keyword evidence="2 4" id="KW-0689">Ribosomal protein</keyword>
<reference evidence="7" key="1">
    <citation type="journal article" date="2018" name="Nat. Microbiol.">
        <title>Leveraging single-cell genomics to expand the fungal tree of life.</title>
        <authorList>
            <person name="Ahrendt S.R."/>
            <person name="Quandt C.A."/>
            <person name="Ciobanu D."/>
            <person name="Clum A."/>
            <person name="Salamov A."/>
            <person name="Andreopoulos B."/>
            <person name="Cheng J.F."/>
            <person name="Woyke T."/>
            <person name="Pelin A."/>
            <person name="Henrissat B."/>
            <person name="Reynolds N.K."/>
            <person name="Benny G.L."/>
            <person name="Smith M.E."/>
            <person name="James T.Y."/>
            <person name="Grigoriev I.V."/>
        </authorList>
    </citation>
    <scope>NUCLEOTIDE SEQUENCE [LARGE SCALE GENOMIC DNA]</scope>
    <source>
        <strain evidence="7">Benny S71-1</strain>
    </source>
</reference>